<name>A0AAJ0FGF3_9PEZI</name>
<gene>
    <name evidence="3" type="ORF">QBC33DRAFT_541441</name>
</gene>
<dbReference type="Proteomes" id="UP001244011">
    <property type="component" value="Unassembled WGS sequence"/>
</dbReference>
<dbReference type="InterPro" id="IPR018812">
    <property type="entry name" value="SAK_HAD"/>
</dbReference>
<dbReference type="GO" id="GO:0031428">
    <property type="term" value="C:box C/D methylation guide snoRNP complex"/>
    <property type="evidence" value="ECO:0007669"/>
    <property type="project" value="TreeGrafter"/>
</dbReference>
<feature type="compositionally biased region" description="Low complexity" evidence="1">
    <location>
        <begin position="575"/>
        <end position="585"/>
    </location>
</feature>
<dbReference type="AlphaFoldDB" id="A0AAJ0FGF3"/>
<proteinExistence type="predicted"/>
<evidence type="ECO:0000256" key="1">
    <source>
        <dbReference type="SAM" id="MobiDB-lite"/>
    </source>
</evidence>
<dbReference type="GO" id="GO:0000494">
    <property type="term" value="P:box C/D sno(s)RNA 3'-end processing"/>
    <property type="evidence" value="ECO:0007669"/>
    <property type="project" value="TreeGrafter"/>
</dbReference>
<keyword evidence="4" id="KW-1185">Reference proteome</keyword>
<dbReference type="PANTHER" id="PTHR10335">
    <property type="entry name" value="RRNA 2-O-METHYLTRANSFERASE FIBRILLARIN"/>
    <property type="match status" value="1"/>
</dbReference>
<evidence type="ECO:0000259" key="2">
    <source>
        <dbReference type="Pfam" id="PF10307"/>
    </source>
</evidence>
<feature type="domain" description="Swiss Army Knife RNA repair protein HAD" evidence="2">
    <location>
        <begin position="72"/>
        <end position="277"/>
    </location>
</feature>
<comment type="caution">
    <text evidence="3">The sequence shown here is derived from an EMBL/GenBank/DDBJ whole genome shotgun (WGS) entry which is preliminary data.</text>
</comment>
<dbReference type="GO" id="GO:0008649">
    <property type="term" value="F:rRNA methyltransferase activity"/>
    <property type="evidence" value="ECO:0007669"/>
    <property type="project" value="TreeGrafter"/>
</dbReference>
<feature type="compositionally biased region" description="Gly residues" evidence="1">
    <location>
        <begin position="504"/>
        <end position="536"/>
    </location>
</feature>
<sequence length="642" mass="70903">MYAAARFTRTVLPRQVMASSYSNGVRNGSANGSTTHTITALSRWSILNKQLPAVDKIKAIHVFDFDNTLFKTPLPNPKLWNGPTIGTLANPDVFSNGGWWHDSRILAATGQGLVKEEPRAWEGWWNEKIVELVELSNKQKDALCVLLTGRSESGFSDLIKRMVASKQLDFDMITLKPAVGPNSQRFASTMIFKQNFLDSLMETYKQAEEIRIYEDRPKHAKGFRDFLMDYNKRQNGIGGRPTRDPITAEVIQVADLATNLDPVVEVAEVQHLINAHNDAVNRGVSGVRNPRLMIKKTVFYTGYLINSTDTQRLLTLAQIPAAMRDTELKYHANNIMICPRPCPNSILEKVGGMGSKMTWQVTGFACFENGIWAACLKPVPPTAKFHTDNPVPLVVLALRKGKRPIDAGKIQNWQPVPPEKAFVFETTVGEKVLLRIEPEDPSEDQYESLFPTKAAKRKHTGEEEGRPRPHGGNFGGHGVVNRNEQRHYHQSSHMKRGASNQGRFRGGGHGNQGRGGRGGRGGGGMRGGRGGRGGGFHYRSLDDVGAGGNQGGSSQQVTYEDESADRRPQPPQQPQQPQQKQQKQPPQNPAAYNSQLQYQPPPQQQQQYPSWPAGAPTAPSQGRQAGRGAGYAAGAQDLQNHY</sequence>
<reference evidence="3" key="1">
    <citation type="submission" date="2023-06" db="EMBL/GenBank/DDBJ databases">
        <title>Genome-scale phylogeny and comparative genomics of the fungal order Sordariales.</title>
        <authorList>
            <consortium name="Lawrence Berkeley National Laboratory"/>
            <person name="Hensen N."/>
            <person name="Bonometti L."/>
            <person name="Westerberg I."/>
            <person name="Brannstrom I.O."/>
            <person name="Guillou S."/>
            <person name="Cros-Aarteil S."/>
            <person name="Calhoun S."/>
            <person name="Haridas S."/>
            <person name="Kuo A."/>
            <person name="Mondo S."/>
            <person name="Pangilinan J."/>
            <person name="Riley R."/>
            <person name="Labutti K."/>
            <person name="Andreopoulos B."/>
            <person name="Lipzen A."/>
            <person name="Chen C."/>
            <person name="Yanf M."/>
            <person name="Daum C."/>
            <person name="Ng V."/>
            <person name="Clum A."/>
            <person name="Steindorff A."/>
            <person name="Ohm R."/>
            <person name="Martin F."/>
            <person name="Silar P."/>
            <person name="Natvig D."/>
            <person name="Lalanne C."/>
            <person name="Gautier V."/>
            <person name="Ament-Velasquez S.L."/>
            <person name="Kruys A."/>
            <person name="Hutchinson M.I."/>
            <person name="Powell A.J."/>
            <person name="Barry K."/>
            <person name="Miller A.N."/>
            <person name="Grigoriev I.V."/>
            <person name="Debuchy R."/>
            <person name="Gladieux P."/>
            <person name="Thoren M.H."/>
            <person name="Johannesson H."/>
        </authorList>
    </citation>
    <scope>NUCLEOTIDE SEQUENCE</scope>
    <source>
        <strain evidence="3">8032-3</strain>
    </source>
</reference>
<organism evidence="3 4">
    <name type="scientific">Phialemonium atrogriseum</name>
    <dbReference type="NCBI Taxonomy" id="1093897"/>
    <lineage>
        <taxon>Eukaryota</taxon>
        <taxon>Fungi</taxon>
        <taxon>Dikarya</taxon>
        <taxon>Ascomycota</taxon>
        <taxon>Pezizomycotina</taxon>
        <taxon>Sordariomycetes</taxon>
        <taxon>Sordariomycetidae</taxon>
        <taxon>Cephalothecales</taxon>
        <taxon>Cephalothecaceae</taxon>
        <taxon>Phialemonium</taxon>
    </lineage>
</organism>
<dbReference type="PANTHER" id="PTHR10335:SF23">
    <property type="entry name" value="OB FOLD-CONTAINING PROTEIN, NUCLEIC ACID BINDING"/>
    <property type="match status" value="1"/>
</dbReference>
<feature type="region of interest" description="Disordered" evidence="1">
    <location>
        <begin position="438"/>
        <end position="642"/>
    </location>
</feature>
<dbReference type="Pfam" id="PF10307">
    <property type="entry name" value="HAD_SAK_1"/>
    <property type="match status" value="1"/>
</dbReference>
<dbReference type="EMBL" id="MU839011">
    <property type="protein sequence ID" value="KAK1766557.1"/>
    <property type="molecule type" value="Genomic_DNA"/>
</dbReference>
<evidence type="ECO:0000313" key="4">
    <source>
        <dbReference type="Proteomes" id="UP001244011"/>
    </source>
</evidence>
<evidence type="ECO:0000313" key="3">
    <source>
        <dbReference type="EMBL" id="KAK1766557.1"/>
    </source>
</evidence>
<protein>
    <submittedName>
        <fullName evidence="3">Tat pathway signal sequence</fullName>
    </submittedName>
</protein>
<dbReference type="RefSeq" id="XP_060282770.1">
    <property type="nucleotide sequence ID" value="XM_060428161.1"/>
</dbReference>
<dbReference type="GO" id="GO:0032040">
    <property type="term" value="C:small-subunit processome"/>
    <property type="evidence" value="ECO:0007669"/>
    <property type="project" value="TreeGrafter"/>
</dbReference>
<dbReference type="GeneID" id="85311348"/>
<dbReference type="GO" id="GO:0003723">
    <property type="term" value="F:RNA binding"/>
    <property type="evidence" value="ECO:0007669"/>
    <property type="project" value="TreeGrafter"/>
</dbReference>
<accession>A0AAJ0FGF3</accession>
<dbReference type="GO" id="GO:1990259">
    <property type="term" value="F:histone H2AQ104 methyltransferase activity"/>
    <property type="evidence" value="ECO:0007669"/>
    <property type="project" value="TreeGrafter"/>
</dbReference>